<feature type="domain" description="N-acetyltransferase" evidence="3">
    <location>
        <begin position="3"/>
        <end position="133"/>
    </location>
</feature>
<comment type="caution">
    <text evidence="4">The sequence shown here is derived from an EMBL/GenBank/DDBJ whole genome shotgun (WGS) entry which is preliminary data.</text>
</comment>
<proteinExistence type="predicted"/>
<dbReference type="SUPFAM" id="SSF55729">
    <property type="entry name" value="Acyl-CoA N-acyltransferases (Nat)"/>
    <property type="match status" value="1"/>
</dbReference>
<gene>
    <name evidence="4" type="ORF">AMS66_03460</name>
</gene>
<evidence type="ECO:0000256" key="2">
    <source>
        <dbReference type="ARBA" id="ARBA00023315"/>
    </source>
</evidence>
<dbReference type="CDD" id="cd04301">
    <property type="entry name" value="NAT_SF"/>
    <property type="match status" value="1"/>
</dbReference>
<dbReference type="Proteomes" id="UP000037688">
    <property type="component" value="Unassembled WGS sequence"/>
</dbReference>
<dbReference type="AlphaFoldDB" id="A0A0N0UIG6"/>
<evidence type="ECO:0000313" key="4">
    <source>
        <dbReference type="EMBL" id="KOY17877.1"/>
    </source>
</evidence>
<dbReference type="PROSITE" id="PS51186">
    <property type="entry name" value="GNAT"/>
    <property type="match status" value="1"/>
</dbReference>
<dbReference type="RefSeq" id="WP_053779467.1">
    <property type="nucleotide sequence ID" value="NZ_LITU01000030.1"/>
</dbReference>
<dbReference type="PATRIC" id="fig|1705561.3.peg.172"/>
<keyword evidence="5" id="KW-1185">Reference proteome</keyword>
<evidence type="ECO:0000256" key="1">
    <source>
        <dbReference type="ARBA" id="ARBA00022679"/>
    </source>
</evidence>
<dbReference type="InterPro" id="IPR000182">
    <property type="entry name" value="GNAT_dom"/>
</dbReference>
<dbReference type="Gene3D" id="3.40.630.30">
    <property type="match status" value="1"/>
</dbReference>
<dbReference type="OrthoDB" id="8453373at2"/>
<evidence type="ECO:0000313" key="5">
    <source>
        <dbReference type="Proteomes" id="UP000037688"/>
    </source>
</evidence>
<reference evidence="4 5" key="1">
    <citation type="submission" date="2015-08" db="EMBL/GenBank/DDBJ databases">
        <title>Draft genome sequence of cellulolytic and xylanolytic Paenibacillus sp. A59, isolated from a decaying forest soil from Patagonia, Argentina.</title>
        <authorList>
            <person name="Ghio S."/>
            <person name="Caceres A.M."/>
            <person name="Talia P."/>
            <person name="Grasso D."/>
            <person name="Campos E."/>
        </authorList>
    </citation>
    <scope>NUCLEOTIDE SEQUENCE [LARGE SCALE GENOMIC DNA]</scope>
    <source>
        <strain evidence="4 5">A59</strain>
    </source>
</reference>
<accession>A0A0N0UIG6</accession>
<name>A0A0N0UIG6_9BACL</name>
<dbReference type="GO" id="GO:0008080">
    <property type="term" value="F:N-acetyltransferase activity"/>
    <property type="evidence" value="ECO:0007669"/>
    <property type="project" value="InterPro"/>
</dbReference>
<dbReference type="Pfam" id="PF13673">
    <property type="entry name" value="Acetyltransf_10"/>
    <property type="match status" value="1"/>
</dbReference>
<evidence type="ECO:0000259" key="3">
    <source>
        <dbReference type="PROSITE" id="PS51186"/>
    </source>
</evidence>
<organism evidence="4 5">
    <name type="scientific">Paenibacillus xylanivorans</name>
    <dbReference type="NCBI Taxonomy" id="1705561"/>
    <lineage>
        <taxon>Bacteria</taxon>
        <taxon>Bacillati</taxon>
        <taxon>Bacillota</taxon>
        <taxon>Bacilli</taxon>
        <taxon>Bacillales</taxon>
        <taxon>Paenibacillaceae</taxon>
        <taxon>Paenibacillus</taxon>
    </lineage>
</organism>
<protein>
    <submittedName>
        <fullName evidence="4">GNAT family acetyltransferase</fullName>
    </submittedName>
</protein>
<dbReference type="GO" id="GO:0005737">
    <property type="term" value="C:cytoplasm"/>
    <property type="evidence" value="ECO:0007669"/>
    <property type="project" value="TreeGrafter"/>
</dbReference>
<dbReference type="PANTHER" id="PTHR43626:SF4">
    <property type="entry name" value="GCN5-RELATED N-ACETYLTRANSFERASE 2, CHLOROPLASTIC"/>
    <property type="match status" value="1"/>
</dbReference>
<sequence length="133" mass="15371">MTIIFKEIKDIDKQAIQELFHSVDWKSGDFPEDLRQAINNSHTVITAWDDTKLVGLINALSDGVMTVYFHYMLVHKEYQSLGIGKRMMEKMLSRYSNIKTKVLISYDSAEKFYGIFGFKPEEGTKAMFISDMV</sequence>
<keyword evidence="1 4" id="KW-0808">Transferase</keyword>
<dbReference type="InterPro" id="IPR016181">
    <property type="entry name" value="Acyl_CoA_acyltransferase"/>
</dbReference>
<dbReference type="InterPro" id="IPR045039">
    <property type="entry name" value="NSI-like"/>
</dbReference>
<dbReference type="PANTHER" id="PTHR43626">
    <property type="entry name" value="ACYL-COA N-ACYLTRANSFERASE"/>
    <property type="match status" value="1"/>
</dbReference>
<dbReference type="EMBL" id="LITU01000030">
    <property type="protein sequence ID" value="KOY17877.1"/>
    <property type="molecule type" value="Genomic_DNA"/>
</dbReference>
<keyword evidence="2" id="KW-0012">Acyltransferase</keyword>